<proteinExistence type="predicted"/>
<gene>
    <name evidence="1" type="ORF">OIU74_017375</name>
</gene>
<dbReference type="AlphaFoldDB" id="A0A9Q0WPB2"/>
<evidence type="ECO:0000313" key="2">
    <source>
        <dbReference type="Proteomes" id="UP001151752"/>
    </source>
</evidence>
<organism evidence="1 2">
    <name type="scientific">Salix koriyanagi</name>
    <dbReference type="NCBI Taxonomy" id="2511006"/>
    <lineage>
        <taxon>Eukaryota</taxon>
        <taxon>Viridiplantae</taxon>
        <taxon>Streptophyta</taxon>
        <taxon>Embryophyta</taxon>
        <taxon>Tracheophyta</taxon>
        <taxon>Spermatophyta</taxon>
        <taxon>Magnoliopsida</taxon>
        <taxon>eudicotyledons</taxon>
        <taxon>Gunneridae</taxon>
        <taxon>Pentapetalae</taxon>
        <taxon>rosids</taxon>
        <taxon>fabids</taxon>
        <taxon>Malpighiales</taxon>
        <taxon>Salicaceae</taxon>
        <taxon>Saliceae</taxon>
        <taxon>Salix</taxon>
    </lineage>
</organism>
<accession>A0A9Q0WPB2</accession>
<reference evidence="1" key="2">
    <citation type="journal article" date="2023" name="Int. J. Mol. Sci.">
        <title>De Novo Assembly and Annotation of 11 Diverse Shrub Willow (Salix) Genomes Reveals Novel Gene Organization in Sex-Linked Regions.</title>
        <authorList>
            <person name="Hyden B."/>
            <person name="Feng K."/>
            <person name="Yates T.B."/>
            <person name="Jawdy S."/>
            <person name="Cereghino C."/>
            <person name="Smart L.B."/>
            <person name="Muchero W."/>
        </authorList>
    </citation>
    <scope>NUCLEOTIDE SEQUENCE</scope>
    <source>
        <tissue evidence="1">Shoot tip</tissue>
    </source>
</reference>
<name>A0A9Q0WPB2_9ROSI</name>
<dbReference type="Proteomes" id="UP001151752">
    <property type="component" value="Chromosome 10"/>
</dbReference>
<sequence>MGGSERQPSRREEFGLRSIGNVIGNSIYEKSCSAWSCSAKHRCVRRNRNTRTCSVSPHRHGRVQAQWGWSEKMEKMMMHTSELKERVAGQFCDHDSCPGPH</sequence>
<dbReference type="EMBL" id="JAPFFM010000002">
    <property type="protein sequence ID" value="KAJ6770911.1"/>
    <property type="molecule type" value="Genomic_DNA"/>
</dbReference>
<reference evidence="1" key="1">
    <citation type="submission" date="2022-11" db="EMBL/GenBank/DDBJ databases">
        <authorList>
            <person name="Hyden B.L."/>
            <person name="Feng K."/>
            <person name="Yates T."/>
            <person name="Jawdy S."/>
            <person name="Smart L.B."/>
            <person name="Muchero W."/>
        </authorList>
    </citation>
    <scope>NUCLEOTIDE SEQUENCE</scope>
    <source>
        <tissue evidence="1">Shoot tip</tissue>
    </source>
</reference>
<comment type="caution">
    <text evidence="1">The sequence shown here is derived from an EMBL/GenBank/DDBJ whole genome shotgun (WGS) entry which is preliminary data.</text>
</comment>
<evidence type="ECO:0000313" key="1">
    <source>
        <dbReference type="EMBL" id="KAJ6770911.1"/>
    </source>
</evidence>
<keyword evidence="2" id="KW-1185">Reference proteome</keyword>
<protein>
    <submittedName>
        <fullName evidence="1">Uncharacterized protein</fullName>
    </submittedName>
</protein>